<feature type="domain" description="SAM" evidence="3">
    <location>
        <begin position="57"/>
        <end position="106"/>
    </location>
</feature>
<dbReference type="InterPro" id="IPR013761">
    <property type="entry name" value="SAM/pointed_sf"/>
</dbReference>
<evidence type="ECO:0000259" key="3">
    <source>
        <dbReference type="PROSITE" id="PS50105"/>
    </source>
</evidence>
<dbReference type="InterPro" id="IPR029515">
    <property type="entry name" value="Liprin"/>
</dbReference>
<keyword evidence="1" id="KW-0677">Repeat</keyword>
<gene>
    <name evidence="4" type="ORF">LOD99_11084</name>
</gene>
<dbReference type="PROSITE" id="PS50105">
    <property type="entry name" value="SAM_DOMAIN"/>
    <property type="match status" value="1"/>
</dbReference>
<reference evidence="4 5" key="1">
    <citation type="journal article" date="2023" name="BMC Biol.">
        <title>The compact genome of the sponge Oopsacas minuta (Hexactinellida) is lacking key metazoan core genes.</title>
        <authorList>
            <person name="Santini S."/>
            <person name="Schenkelaars Q."/>
            <person name="Jourda C."/>
            <person name="Duchesne M."/>
            <person name="Belahbib H."/>
            <person name="Rocher C."/>
            <person name="Selva M."/>
            <person name="Riesgo A."/>
            <person name="Vervoort M."/>
            <person name="Leys S.P."/>
            <person name="Kodjabachian L."/>
            <person name="Le Bivic A."/>
            <person name="Borchiellini C."/>
            <person name="Claverie J.M."/>
            <person name="Renard E."/>
        </authorList>
    </citation>
    <scope>NUCLEOTIDE SEQUENCE [LARGE SCALE GENOMIC DNA]</scope>
    <source>
        <strain evidence="4">SPO-2</strain>
    </source>
</reference>
<keyword evidence="5" id="KW-1185">Reference proteome</keyword>
<comment type="caution">
    <text evidence="4">The sequence shown here is derived from an EMBL/GenBank/DDBJ whole genome shotgun (WGS) entry which is preliminary data.</text>
</comment>
<dbReference type="EMBL" id="JAKMXF010000097">
    <property type="protein sequence ID" value="KAI6658344.1"/>
    <property type="molecule type" value="Genomic_DNA"/>
</dbReference>
<accession>A0AAV7KCM9</accession>
<dbReference type="Pfam" id="PF00536">
    <property type="entry name" value="SAM_1"/>
    <property type="match status" value="1"/>
</dbReference>
<name>A0AAV7KCM9_9METZ</name>
<sequence length="106" mass="12269">MLRSMDKRDYEQELGILQPLLRLNPMSAIQERAALSKSSTPCLHSTYRAVNHEWITSHWLPSLGLTQYSNIFRQCCVDGMVLEHLSKKELRTSLGMVESSHRNRLQ</sequence>
<dbReference type="PANTHER" id="PTHR12587">
    <property type="entry name" value="LAR INTERACTING PROTEIN LIP -RELATED PROTEIN"/>
    <property type="match status" value="1"/>
</dbReference>
<dbReference type="SUPFAM" id="SSF47769">
    <property type="entry name" value="SAM/Pointed domain"/>
    <property type="match status" value="1"/>
</dbReference>
<dbReference type="AlphaFoldDB" id="A0AAV7KCM9"/>
<dbReference type="GO" id="GO:0050808">
    <property type="term" value="P:synapse organization"/>
    <property type="evidence" value="ECO:0007669"/>
    <property type="project" value="TreeGrafter"/>
</dbReference>
<organism evidence="4 5">
    <name type="scientific">Oopsacas minuta</name>
    <dbReference type="NCBI Taxonomy" id="111878"/>
    <lineage>
        <taxon>Eukaryota</taxon>
        <taxon>Metazoa</taxon>
        <taxon>Porifera</taxon>
        <taxon>Hexactinellida</taxon>
        <taxon>Hexasterophora</taxon>
        <taxon>Lyssacinosida</taxon>
        <taxon>Leucopsacidae</taxon>
        <taxon>Oopsacas</taxon>
    </lineage>
</organism>
<dbReference type="InterPro" id="IPR001660">
    <property type="entry name" value="SAM"/>
</dbReference>
<keyword evidence="2" id="KW-0175">Coiled coil</keyword>
<dbReference type="Proteomes" id="UP001165289">
    <property type="component" value="Unassembled WGS sequence"/>
</dbReference>
<dbReference type="Gene3D" id="1.10.150.50">
    <property type="entry name" value="Transcription Factor, Ets-1"/>
    <property type="match status" value="2"/>
</dbReference>
<evidence type="ECO:0000313" key="5">
    <source>
        <dbReference type="Proteomes" id="UP001165289"/>
    </source>
</evidence>
<evidence type="ECO:0000256" key="1">
    <source>
        <dbReference type="ARBA" id="ARBA00022737"/>
    </source>
</evidence>
<evidence type="ECO:0000256" key="2">
    <source>
        <dbReference type="ARBA" id="ARBA00023054"/>
    </source>
</evidence>
<protein>
    <submittedName>
        <fullName evidence="4">Liprin alpha</fullName>
    </submittedName>
</protein>
<evidence type="ECO:0000313" key="4">
    <source>
        <dbReference type="EMBL" id="KAI6658344.1"/>
    </source>
</evidence>
<dbReference type="PANTHER" id="PTHR12587:SF20">
    <property type="entry name" value="LIPRIN-ALPHA, ISOFORM E"/>
    <property type="match status" value="1"/>
</dbReference>
<proteinExistence type="predicted"/>